<reference evidence="3" key="1">
    <citation type="submission" date="2020-11" db="EMBL/GenBank/DDBJ databases">
        <authorList>
            <person name="Whiteford S."/>
        </authorList>
    </citation>
    <scope>NUCLEOTIDE SEQUENCE</scope>
</reference>
<feature type="region of interest" description="Disordered" evidence="2">
    <location>
        <begin position="389"/>
        <end position="424"/>
    </location>
</feature>
<proteinExistence type="predicted"/>
<dbReference type="EMBL" id="CAJHNJ030000006">
    <property type="protein sequence ID" value="CAG9100929.1"/>
    <property type="molecule type" value="Genomic_DNA"/>
</dbReference>
<dbReference type="Proteomes" id="UP000653454">
    <property type="component" value="Unassembled WGS sequence"/>
</dbReference>
<feature type="coiled-coil region" evidence="1">
    <location>
        <begin position="139"/>
        <end position="229"/>
    </location>
</feature>
<protein>
    <submittedName>
        <fullName evidence="3">(diamondback moth) hypothetical protein</fullName>
    </submittedName>
</protein>
<feature type="compositionally biased region" description="Basic and acidic residues" evidence="2">
    <location>
        <begin position="954"/>
        <end position="967"/>
    </location>
</feature>
<sequence>MGSVLSTAATGRPNAANDVVSESETMSDVGASASTDNERTEEFHDAVNDTDDERVKAKEDAMVEFRNELQTKREQRKAILARHRNEKEELEKSLAQERKANLDLCESNRRLRELLNQNGIQIPQEINSTIEDTEISSVLVSMNEELEKLKSNNMKLRKDLVEANSTLQEAYSDIADLNERNTESIKHIKALKEVISVSKTMIGLREQQLEALKNKLSEIEQSLADREANLLSTDLRDEYVRQLQNIRTLRGLYEERARLAEVTRQSILRELEEQKAYNQIEIDKSNELKTRIEALETEIASLKETIDSKNEHISSSEDTTRILQAEMSVVNKLFSQVLLGYKNKKDLDTLVCRLEENHGLLTHLAENEDDSEASSALPKLLLEIVSQIEDAEEKRPTPTPLPTENTDTVKSSSTSSSDVDGNVGPQINATAEEIVENLPKVWRVLIELLSHQTVAETNNDNEKVTTCYKSIETKSGPVLVPSVSQTYIRLKELILEKLALIREVNRMKQLNGHLESRLGVQEKRLCLVTTELSKTWHVVGRLRRHHHQLHTHEKILKYELQQKRKLLNELKDELKYCRERWNEAREKNLQSEKDCKQLRAEFSSRKSTAASCNHSAESGYSDEKLTDDSSDSNDDSEPIIRCKKKMAAKSFETIHDSSSEVHVAEREDPVSDMLDVADLPLDSHGGDENQESSISECFVSEGIVRNDNNYVETEDEALEITTDETVTQSNTNSIPTDTSLNNVITINPAEILESIRRQNERLAKRDKKLKQLEKGGEALLKQTQGTVRLGEALNNALDHILNRPSTSQGEIKSNTSPVTLERIEANNQEPPNSECFDSANNVNVAVTPNIELNIITPVSGIDKNTSITTNVSPNNTTVPLIDPKAIMESIRKQNERLAKRDKKLEQLERSGEALLKQTQGTVKLGEALNNTLDHILNRPSTSREETLITPVENTKVENNKTKDEKPEVSSYLDQQLELKEEKIPDNRTNDEEDKQQANMFESGENVEVSDVDKNPSCSGNIHMKNVTEDLTHQIKFDSKNDEQALNKDSCPRDLPELEYNSSITMPTIDTKAILESVRKQNERLAKKDERLSKMQGECSDVVKKLSGTLDKGDAILKKIDTIHSEVEQNNNKEDVNETKSLINEVGPSTSTGEVDHEARLAARDLRLTRLEEQTKSLVSKMNKTTSKGVKIHYKLEELHNIYGSENSRASTPADSTEDNSEGKEDVDKPEQTGGDKEDTE</sequence>
<evidence type="ECO:0000313" key="3">
    <source>
        <dbReference type="EMBL" id="CAG9100929.1"/>
    </source>
</evidence>
<feature type="region of interest" description="Disordered" evidence="2">
    <location>
        <begin position="954"/>
        <end position="1020"/>
    </location>
</feature>
<evidence type="ECO:0000256" key="1">
    <source>
        <dbReference type="SAM" id="Coils"/>
    </source>
</evidence>
<feature type="compositionally biased region" description="Polar residues" evidence="2">
    <location>
        <begin position="606"/>
        <end position="618"/>
    </location>
</feature>
<feature type="coiled-coil region" evidence="1">
    <location>
        <begin position="278"/>
        <end position="312"/>
    </location>
</feature>
<name>A0A8S4DHU0_PLUXY</name>
<feature type="compositionally biased region" description="Polar residues" evidence="2">
    <location>
        <begin position="1203"/>
        <end position="1214"/>
    </location>
</feature>
<dbReference type="AlphaFoldDB" id="A0A8S4DHU0"/>
<keyword evidence="4" id="KW-1185">Reference proteome</keyword>
<feature type="compositionally biased region" description="Basic and acidic residues" evidence="2">
    <location>
        <begin position="1220"/>
        <end position="1240"/>
    </location>
</feature>
<feature type="coiled-coil region" evidence="1">
    <location>
        <begin position="55"/>
        <end position="100"/>
    </location>
</feature>
<keyword evidence="1" id="KW-0175">Coiled coil</keyword>
<feature type="region of interest" description="Disordered" evidence="2">
    <location>
        <begin position="1202"/>
        <end position="1240"/>
    </location>
</feature>
<accession>A0A8S4DHU0</accession>
<feature type="coiled-coil region" evidence="1">
    <location>
        <begin position="553"/>
        <end position="601"/>
    </location>
</feature>
<feature type="region of interest" description="Disordered" evidence="2">
    <location>
        <begin position="606"/>
        <end position="638"/>
    </location>
</feature>
<feature type="compositionally biased region" description="Acidic residues" evidence="2">
    <location>
        <begin position="628"/>
        <end position="637"/>
    </location>
</feature>
<evidence type="ECO:0000256" key="2">
    <source>
        <dbReference type="SAM" id="MobiDB-lite"/>
    </source>
</evidence>
<comment type="caution">
    <text evidence="3">The sequence shown here is derived from an EMBL/GenBank/DDBJ whole genome shotgun (WGS) entry which is preliminary data.</text>
</comment>
<feature type="region of interest" description="Disordered" evidence="2">
    <location>
        <begin position="1"/>
        <end position="50"/>
    </location>
</feature>
<organism evidence="3 4">
    <name type="scientific">Plutella xylostella</name>
    <name type="common">Diamondback moth</name>
    <name type="synonym">Plutella maculipennis</name>
    <dbReference type="NCBI Taxonomy" id="51655"/>
    <lineage>
        <taxon>Eukaryota</taxon>
        <taxon>Metazoa</taxon>
        <taxon>Ecdysozoa</taxon>
        <taxon>Arthropoda</taxon>
        <taxon>Hexapoda</taxon>
        <taxon>Insecta</taxon>
        <taxon>Pterygota</taxon>
        <taxon>Neoptera</taxon>
        <taxon>Endopterygota</taxon>
        <taxon>Lepidoptera</taxon>
        <taxon>Glossata</taxon>
        <taxon>Ditrysia</taxon>
        <taxon>Yponomeutoidea</taxon>
        <taxon>Plutellidae</taxon>
        <taxon>Plutella</taxon>
    </lineage>
</organism>
<feature type="compositionally biased region" description="Basic and acidic residues" evidence="2">
    <location>
        <begin position="36"/>
        <end position="50"/>
    </location>
</feature>
<gene>
    <name evidence="3" type="ORF">PLXY2_LOCUS2466</name>
</gene>
<evidence type="ECO:0000313" key="4">
    <source>
        <dbReference type="Proteomes" id="UP000653454"/>
    </source>
</evidence>
<feature type="compositionally biased region" description="Basic and acidic residues" evidence="2">
    <location>
        <begin position="976"/>
        <end position="989"/>
    </location>
</feature>
<feature type="compositionally biased region" description="Low complexity" evidence="2">
    <location>
        <begin position="406"/>
        <end position="420"/>
    </location>
</feature>